<dbReference type="InterPro" id="IPR026024">
    <property type="entry name" value="Chemotaxis_MeTrfase_CheR"/>
</dbReference>
<evidence type="ECO:0000259" key="6">
    <source>
        <dbReference type="PROSITE" id="PS50123"/>
    </source>
</evidence>
<organism evidence="7 8">
    <name type="scientific">Seleniivibrio woodruffii</name>
    <dbReference type="NCBI Taxonomy" id="1078050"/>
    <lineage>
        <taxon>Bacteria</taxon>
        <taxon>Pseudomonadati</taxon>
        <taxon>Deferribacterota</taxon>
        <taxon>Deferribacteres</taxon>
        <taxon>Deferribacterales</taxon>
        <taxon>Geovibrionaceae</taxon>
        <taxon>Seleniivibrio</taxon>
    </lineage>
</organism>
<feature type="domain" description="CheR-type methyltransferase" evidence="6">
    <location>
        <begin position="14"/>
        <end position="286"/>
    </location>
</feature>
<dbReference type="PROSITE" id="PS50123">
    <property type="entry name" value="CHER"/>
    <property type="match status" value="1"/>
</dbReference>
<dbReference type="InterPro" id="IPR022641">
    <property type="entry name" value="CheR_N"/>
</dbReference>
<evidence type="ECO:0000313" key="7">
    <source>
        <dbReference type="EMBL" id="TCK59365.1"/>
    </source>
</evidence>
<dbReference type="Pfam" id="PF03705">
    <property type="entry name" value="CheR_N"/>
    <property type="match status" value="1"/>
</dbReference>
<dbReference type="InterPro" id="IPR022642">
    <property type="entry name" value="CheR_C"/>
</dbReference>
<evidence type="ECO:0000256" key="5">
    <source>
        <dbReference type="ARBA" id="ARBA00022691"/>
    </source>
</evidence>
<reference evidence="7 8" key="1">
    <citation type="submission" date="2019-03" db="EMBL/GenBank/DDBJ databases">
        <title>Genomic Encyclopedia of Type Strains, Phase IV (KMG-IV): sequencing the most valuable type-strain genomes for metagenomic binning, comparative biology and taxonomic classification.</title>
        <authorList>
            <person name="Goeker M."/>
        </authorList>
    </citation>
    <scope>NUCLEOTIDE SEQUENCE [LARGE SCALE GENOMIC DNA]</scope>
    <source>
        <strain evidence="7 8">DSM 24984</strain>
    </source>
</reference>
<dbReference type="Proteomes" id="UP000294614">
    <property type="component" value="Unassembled WGS sequence"/>
</dbReference>
<dbReference type="GO" id="GO:0008983">
    <property type="term" value="F:protein-glutamate O-methyltransferase activity"/>
    <property type="evidence" value="ECO:0007669"/>
    <property type="project" value="UniProtKB-EC"/>
</dbReference>
<proteinExistence type="predicted"/>
<dbReference type="PIRSF" id="PIRSF000410">
    <property type="entry name" value="CheR"/>
    <property type="match status" value="1"/>
</dbReference>
<dbReference type="EC" id="2.1.1.80" evidence="2"/>
<dbReference type="PRINTS" id="PR00996">
    <property type="entry name" value="CHERMTFRASE"/>
</dbReference>
<dbReference type="PANTHER" id="PTHR24422:SF26">
    <property type="entry name" value="CHEMOTAXIS PROTEIN METHYLTRANSFERASE"/>
    <property type="match status" value="1"/>
</dbReference>
<dbReference type="Gene3D" id="1.10.155.10">
    <property type="entry name" value="Chemotaxis receptor methyltransferase CheR, N-terminal domain"/>
    <property type="match status" value="1"/>
</dbReference>
<evidence type="ECO:0000256" key="3">
    <source>
        <dbReference type="ARBA" id="ARBA00022603"/>
    </source>
</evidence>
<evidence type="ECO:0000256" key="2">
    <source>
        <dbReference type="ARBA" id="ARBA00012534"/>
    </source>
</evidence>
<keyword evidence="8" id="KW-1185">Reference proteome</keyword>
<dbReference type="Gene3D" id="3.40.50.150">
    <property type="entry name" value="Vaccinia Virus protein VP39"/>
    <property type="match status" value="1"/>
</dbReference>
<name>A0A4R1K5B1_9BACT</name>
<keyword evidence="4 7" id="KW-0808">Transferase</keyword>
<dbReference type="EMBL" id="SMGG01000006">
    <property type="protein sequence ID" value="TCK59365.1"/>
    <property type="molecule type" value="Genomic_DNA"/>
</dbReference>
<keyword evidence="3 7" id="KW-0489">Methyltransferase</keyword>
<keyword evidence="5" id="KW-0949">S-adenosyl-L-methionine</keyword>
<dbReference type="AlphaFoldDB" id="A0A4R1K5B1"/>
<comment type="catalytic activity">
    <reaction evidence="1">
        <text>L-glutamyl-[protein] + S-adenosyl-L-methionine = [protein]-L-glutamate 5-O-methyl ester + S-adenosyl-L-homocysteine</text>
        <dbReference type="Rhea" id="RHEA:24452"/>
        <dbReference type="Rhea" id="RHEA-COMP:10208"/>
        <dbReference type="Rhea" id="RHEA-COMP:10311"/>
        <dbReference type="ChEBI" id="CHEBI:29973"/>
        <dbReference type="ChEBI" id="CHEBI:57856"/>
        <dbReference type="ChEBI" id="CHEBI:59789"/>
        <dbReference type="ChEBI" id="CHEBI:82795"/>
        <dbReference type="EC" id="2.1.1.80"/>
    </reaction>
</comment>
<accession>A0A4R1K5B1</accession>
<dbReference type="Pfam" id="PF01739">
    <property type="entry name" value="CheR"/>
    <property type="match status" value="1"/>
</dbReference>
<dbReference type="RefSeq" id="WP_132874275.1">
    <property type="nucleotide sequence ID" value="NZ_JAJUHT010000006.1"/>
</dbReference>
<dbReference type="SUPFAM" id="SSF53335">
    <property type="entry name" value="S-adenosyl-L-methionine-dependent methyltransferases"/>
    <property type="match status" value="1"/>
</dbReference>
<gene>
    <name evidence="7" type="ORF">C8D98_2298</name>
</gene>
<evidence type="ECO:0000256" key="4">
    <source>
        <dbReference type="ARBA" id="ARBA00022679"/>
    </source>
</evidence>
<dbReference type="InterPro" id="IPR036804">
    <property type="entry name" value="CheR_N_sf"/>
</dbReference>
<comment type="caution">
    <text evidence="7">The sequence shown here is derived from an EMBL/GenBank/DDBJ whole genome shotgun (WGS) entry which is preliminary data.</text>
</comment>
<dbReference type="SMART" id="SM00138">
    <property type="entry name" value="MeTrc"/>
    <property type="match status" value="1"/>
</dbReference>
<dbReference type="InterPro" id="IPR050903">
    <property type="entry name" value="Bact_Chemotaxis_MeTrfase"/>
</dbReference>
<evidence type="ECO:0000313" key="8">
    <source>
        <dbReference type="Proteomes" id="UP000294614"/>
    </source>
</evidence>
<dbReference type="GO" id="GO:0032259">
    <property type="term" value="P:methylation"/>
    <property type="evidence" value="ECO:0007669"/>
    <property type="project" value="UniProtKB-KW"/>
</dbReference>
<dbReference type="OrthoDB" id="9786165at2"/>
<protein>
    <recommendedName>
        <fullName evidence="2">protein-glutamate O-methyltransferase</fullName>
        <ecNumber evidence="2">2.1.1.80</ecNumber>
    </recommendedName>
</protein>
<dbReference type="PANTHER" id="PTHR24422">
    <property type="entry name" value="CHEMOTAXIS PROTEIN METHYLTRANSFERASE"/>
    <property type="match status" value="1"/>
</dbReference>
<dbReference type="InterPro" id="IPR029063">
    <property type="entry name" value="SAM-dependent_MTases_sf"/>
</dbReference>
<dbReference type="InterPro" id="IPR000780">
    <property type="entry name" value="CheR_MeTrfase"/>
</dbReference>
<dbReference type="SUPFAM" id="SSF47757">
    <property type="entry name" value="Chemotaxis receptor methyltransferase CheR, N-terminal domain"/>
    <property type="match status" value="1"/>
</dbReference>
<sequence length="286" mass="32711">MDAENLNDIYHQKLTSDEFGLIQNYIQVKCGIRLPLTKKNMVEGRLRRRLKALNISTYGEYLAVVFGGDSPAAEQERFSFIDAITTNKTDFFREPNHFDYLNNRLLPNLQQQGYGKEQTLNIWSSACSTGEEPYTLAMVLAEYFGLSGNFRIYASDISTAVLEKAVRAVYSEDKADSIPYELKKKYLLKSKNQDAALVRVKPELRQKVTFGRLNLMDSEYSLPVKMNVVFCRNVIIYFDHQTQFDIIGKICRNIVRGGHLFLGHSESVHGMDLPLRTAAPTIFERL</sequence>
<evidence type="ECO:0000256" key="1">
    <source>
        <dbReference type="ARBA" id="ARBA00001541"/>
    </source>
</evidence>